<feature type="chain" id="PRO_5003360210" evidence="1">
    <location>
        <begin position="21"/>
        <end position="280"/>
    </location>
</feature>
<keyword evidence="2" id="KW-0449">Lipoprotein</keyword>
<organism evidence="2 3">
    <name type="scientific">Salinisphaera shabanensis E1L3A</name>
    <dbReference type="NCBI Taxonomy" id="1033802"/>
    <lineage>
        <taxon>Bacteria</taxon>
        <taxon>Pseudomonadati</taxon>
        <taxon>Pseudomonadota</taxon>
        <taxon>Gammaproteobacteria</taxon>
        <taxon>Salinisphaerales</taxon>
        <taxon>Salinisphaeraceae</taxon>
        <taxon>Salinisphaera</taxon>
    </lineage>
</organism>
<evidence type="ECO:0000256" key="1">
    <source>
        <dbReference type="SAM" id="SignalP"/>
    </source>
</evidence>
<comment type="caution">
    <text evidence="2">The sequence shown here is derived from an EMBL/GenBank/DDBJ whole genome shotgun (WGS) entry which is preliminary data.</text>
</comment>
<dbReference type="STRING" id="1033802.SSPSH_000949"/>
<sequence>MKPQAKSYLIGVLMTAAVLAGCATGPADRAAQESAADRVMAAYDVPDLLAQAAPAVTQSLNQNLPEDVDTATRSALRDAVYEAYDPQTLQQDVLDRLRDAAAEDDQQRSLTVAADALHTPLATRMIGLESATGDPNFADNFKAFVDQPATDDRKQRLRQIDLLAENMQVVQLQTEFNVTLLEAMIRARNAASAAEYQVENSRVEQMVAETRTNISAKLEQRVPLMLLFVYRNVEDSTLSEYAALQGQPELIWTNQALKKAIIDTLAAASDRVTDNFNSAS</sequence>
<reference evidence="2 3" key="2">
    <citation type="journal article" date="2013" name="PLoS ONE">
        <title>INDIGO - INtegrated Data Warehouse of MIcrobial GenOmes with Examples from the Red Sea Extremophiles.</title>
        <authorList>
            <person name="Alam I."/>
            <person name="Antunes A."/>
            <person name="Kamau A.A."/>
            <person name="Ba Alawi W."/>
            <person name="Kalkatawi M."/>
            <person name="Stingl U."/>
            <person name="Bajic V.B."/>
        </authorList>
    </citation>
    <scope>NUCLEOTIDE SEQUENCE [LARGE SCALE GENOMIC DNA]</scope>
    <source>
        <strain evidence="2 3">E1L3A</strain>
    </source>
</reference>
<evidence type="ECO:0000313" key="2">
    <source>
        <dbReference type="EMBL" id="ERJ20085.1"/>
    </source>
</evidence>
<name>F7Q938_9GAMM</name>
<evidence type="ECO:0000313" key="3">
    <source>
        <dbReference type="Proteomes" id="UP000006242"/>
    </source>
</evidence>
<protein>
    <submittedName>
        <fullName evidence="2">Membrane lipoprotein</fullName>
    </submittedName>
</protein>
<dbReference type="Proteomes" id="UP000006242">
    <property type="component" value="Unassembled WGS sequence"/>
</dbReference>
<dbReference type="AlphaFoldDB" id="F7Q938"/>
<feature type="signal peptide" evidence="1">
    <location>
        <begin position="1"/>
        <end position="20"/>
    </location>
</feature>
<dbReference type="PROSITE" id="PS51257">
    <property type="entry name" value="PROKAR_LIPOPROTEIN"/>
    <property type="match status" value="1"/>
</dbReference>
<dbReference type="EMBL" id="AFNV02000005">
    <property type="protein sequence ID" value="ERJ20085.1"/>
    <property type="molecule type" value="Genomic_DNA"/>
</dbReference>
<reference evidence="2 3" key="1">
    <citation type="journal article" date="2011" name="J. Bacteriol.">
        <title>Genome sequence of Salinisphaera shabanensis, a gammaproteobacterium from the harsh, variable environment of the brine-seawater interface of the Shaban Deep in the Red Sea.</title>
        <authorList>
            <person name="Antunes A."/>
            <person name="Alam I."/>
            <person name="Bajic V.B."/>
            <person name="Stingl U."/>
        </authorList>
    </citation>
    <scope>NUCLEOTIDE SEQUENCE [LARGE SCALE GENOMIC DNA]</scope>
    <source>
        <strain evidence="2 3">E1L3A</strain>
    </source>
</reference>
<accession>F7Q938</accession>
<dbReference type="RefSeq" id="WP_006913807.1">
    <property type="nucleotide sequence ID" value="NZ_AFNV02000005.1"/>
</dbReference>
<gene>
    <name evidence="2" type="ORF">SSPSH_000949</name>
</gene>
<proteinExistence type="predicted"/>
<keyword evidence="1" id="KW-0732">Signal</keyword>
<keyword evidence="3" id="KW-1185">Reference proteome</keyword>